<sequence>MLTIYNVTNGIKNLSSVPANNEFLNKLLSTLKSCFNFDINNVLNNLQNQKNS</sequence>
<organismHost>
    <name type="scientific">Pieris brassicae</name>
    <name type="common">White butterfly</name>
    <name type="synonym">Large white butterfly</name>
    <dbReference type="NCBI Taxonomy" id="7116"/>
</organismHost>
<protein>
    <submittedName>
        <fullName evidence="1">ORF42</fullName>
    </submittedName>
</protein>
<proteinExistence type="predicted"/>
<dbReference type="EMBL" id="MN750571">
    <property type="protein sequence ID" value="QNN89468.1"/>
    <property type="molecule type" value="Genomic_DNA"/>
</dbReference>
<accession>A0A7G9U8N7</accession>
<evidence type="ECO:0000313" key="1">
    <source>
        <dbReference type="EMBL" id="QNN89468.1"/>
    </source>
</evidence>
<organism evidence="1">
    <name type="scientific">Pieris brassicae granulosis virus</name>
    <name type="common">PbGV</name>
    <name type="synonym">Pieris brassicae granulovirus</name>
    <dbReference type="NCBI Taxonomy" id="10465"/>
    <lineage>
        <taxon>Viruses</taxon>
        <taxon>Viruses incertae sedis</taxon>
        <taxon>Naldaviricetes</taxon>
        <taxon>Lefavirales</taxon>
        <taxon>Baculoviridae</taxon>
        <taxon>Betabaculovirus</taxon>
        <taxon>Betabaculovirus arrapae</taxon>
    </lineage>
</organism>
<name>A0A7G9U8N7_GVPB</name>
<reference evidence="1" key="1">
    <citation type="submission" date="2019-11" db="EMBL/GenBank/DDBJ databases">
        <title>Studies on the baculoviruses infecting the caterpillars, Spilarctia obliqua Walker (Erebidae) and Pieris brassicae Linn. (Pieridae) (Insecta: Lepidoptera).</title>
        <authorList>
            <person name="Paul S."/>
            <person name="Arumugaperumal A."/>
            <person name="Sathiya Balasingh Thangapandi E.J.J."/>
            <person name="Sarjubala Devi H."/>
            <person name="Johnson T."/>
            <person name="Maisnam S."/>
            <person name="Krishnavel S."/>
            <person name="Soman Syamala S."/>
            <person name="Ramamoorthy S."/>
            <person name="Karthikeyan R."/>
            <person name="Subburaman C."/>
            <person name="Jeyaprakash R."/>
            <person name="Azhaguchamy M."/>
            <person name="Ramaiyer V."/>
            <person name="Sivasubramaniam S."/>
        </authorList>
    </citation>
    <scope>NUCLEOTIDE SEQUENCE</scope>
    <source>
        <strain evidence="1">Manipur</strain>
    </source>
</reference>